<dbReference type="EMBL" id="JALY01000223">
    <property type="protein sequence ID" value="POZ91239.1"/>
    <property type="molecule type" value="Genomic_DNA"/>
</dbReference>
<name>A0A2S5EDY4_9BACT</name>
<evidence type="ECO:0000256" key="2">
    <source>
        <dbReference type="ARBA" id="ARBA00012782"/>
    </source>
</evidence>
<dbReference type="PANTHER" id="PTHR11113:SF2">
    <property type="entry name" value="ADENINE DEAMINASE"/>
    <property type="match status" value="1"/>
</dbReference>
<evidence type="ECO:0000256" key="6">
    <source>
        <dbReference type="HAMAP-Rule" id="MF_01518"/>
    </source>
</evidence>
<protein>
    <recommendedName>
        <fullName evidence="2 6">Adenine deaminase</fullName>
        <shortName evidence="6">Adenase</shortName>
        <shortName evidence="6">Adenine aminase</shortName>
        <ecNumber evidence="2 6">3.5.4.2</ecNumber>
    </recommendedName>
</protein>
<evidence type="ECO:0000256" key="3">
    <source>
        <dbReference type="ARBA" id="ARBA00022801"/>
    </source>
</evidence>
<dbReference type="SUPFAM" id="SSF51556">
    <property type="entry name" value="Metallo-dependent hydrolases"/>
    <property type="match status" value="1"/>
</dbReference>
<feature type="domain" description="Adenine deaminase C-terminal" evidence="8">
    <location>
        <begin position="416"/>
        <end position="562"/>
    </location>
</feature>
<reference evidence="9 10" key="1">
    <citation type="submission" date="2014-01" db="EMBL/GenBank/DDBJ databases">
        <title>Comparative genomics of Petrotoga.</title>
        <authorList>
            <person name="Chow K."/>
            <person name="Charchuk R."/>
            <person name="Nesbo C.L."/>
        </authorList>
    </citation>
    <scope>NUCLEOTIDE SEQUENCE [LARGE SCALE GENOMIC DNA]</scope>
    <source>
        <strain evidence="9 10">DSM 16923</strain>
    </source>
</reference>
<dbReference type="GO" id="GO:0006146">
    <property type="term" value="P:adenine catabolic process"/>
    <property type="evidence" value="ECO:0007669"/>
    <property type="project" value="InterPro"/>
</dbReference>
<evidence type="ECO:0000256" key="5">
    <source>
        <dbReference type="ARBA" id="ARBA00047720"/>
    </source>
</evidence>
<comment type="cofactor">
    <cofactor evidence="6">
        <name>Mn(2+)</name>
        <dbReference type="ChEBI" id="CHEBI:29035"/>
    </cofactor>
</comment>
<dbReference type="SUPFAM" id="SSF51338">
    <property type="entry name" value="Composite domain of metallo-dependent hydrolases"/>
    <property type="match status" value="1"/>
</dbReference>
<evidence type="ECO:0000259" key="7">
    <source>
        <dbReference type="Pfam" id="PF01979"/>
    </source>
</evidence>
<evidence type="ECO:0000313" key="9">
    <source>
        <dbReference type="EMBL" id="POZ91239.1"/>
    </source>
</evidence>
<dbReference type="CDD" id="cd01295">
    <property type="entry name" value="AdeC"/>
    <property type="match status" value="1"/>
</dbReference>
<dbReference type="PANTHER" id="PTHR11113">
    <property type="entry name" value="N-ACETYLGLUCOSAMINE-6-PHOSPHATE DEACETYLASE"/>
    <property type="match status" value="1"/>
</dbReference>
<dbReference type="InterPro" id="IPR032466">
    <property type="entry name" value="Metal_Hydrolase"/>
</dbReference>
<dbReference type="InterPro" id="IPR006679">
    <property type="entry name" value="Adenine_deam"/>
</dbReference>
<dbReference type="Gene3D" id="2.30.40.10">
    <property type="entry name" value="Urease, subunit C, domain 1"/>
    <property type="match status" value="1"/>
</dbReference>
<evidence type="ECO:0000256" key="1">
    <source>
        <dbReference type="ARBA" id="ARBA00006773"/>
    </source>
</evidence>
<dbReference type="Proteomes" id="UP000236950">
    <property type="component" value="Unassembled WGS sequence"/>
</dbReference>
<evidence type="ECO:0000259" key="8">
    <source>
        <dbReference type="Pfam" id="PF13382"/>
    </source>
</evidence>
<keyword evidence="4 6" id="KW-0464">Manganese</keyword>
<comment type="catalytic activity">
    <reaction evidence="5 6">
        <text>adenine + H2O + H(+) = hypoxanthine + NH4(+)</text>
        <dbReference type="Rhea" id="RHEA:23688"/>
        <dbReference type="ChEBI" id="CHEBI:15377"/>
        <dbReference type="ChEBI" id="CHEBI:15378"/>
        <dbReference type="ChEBI" id="CHEBI:16708"/>
        <dbReference type="ChEBI" id="CHEBI:17368"/>
        <dbReference type="ChEBI" id="CHEBI:28938"/>
        <dbReference type="EC" id="3.5.4.2"/>
    </reaction>
</comment>
<evidence type="ECO:0000256" key="4">
    <source>
        <dbReference type="ARBA" id="ARBA00023211"/>
    </source>
</evidence>
<dbReference type="GO" id="GO:0000034">
    <property type="term" value="F:adenine deaminase activity"/>
    <property type="evidence" value="ECO:0007669"/>
    <property type="project" value="UniProtKB-UniRule"/>
</dbReference>
<dbReference type="NCBIfam" id="TIGR01178">
    <property type="entry name" value="ade"/>
    <property type="match status" value="1"/>
</dbReference>
<dbReference type="Gene3D" id="3.20.20.140">
    <property type="entry name" value="Metal-dependent hydrolases"/>
    <property type="match status" value="1"/>
</dbReference>
<dbReference type="InterPro" id="IPR006680">
    <property type="entry name" value="Amidohydro-rel"/>
</dbReference>
<dbReference type="InterPro" id="IPR011059">
    <property type="entry name" value="Metal-dep_hydrolase_composite"/>
</dbReference>
<proteinExistence type="inferred from homology"/>
<evidence type="ECO:0000313" key="10">
    <source>
        <dbReference type="Proteomes" id="UP000236950"/>
    </source>
</evidence>
<accession>A0A2S5EDY4</accession>
<keyword evidence="10" id="KW-1185">Reference proteome</keyword>
<comment type="similarity">
    <text evidence="1 6">Belongs to the metallo-dependent hydrolases superfamily. Adenine deaminase family.</text>
</comment>
<dbReference type="Pfam" id="PF01979">
    <property type="entry name" value="Amidohydro_1"/>
    <property type="match status" value="1"/>
</dbReference>
<organism evidence="9 10">
    <name type="scientific">Petrotoga halophila DSM 16923</name>
    <dbReference type="NCBI Taxonomy" id="1122953"/>
    <lineage>
        <taxon>Bacteria</taxon>
        <taxon>Thermotogati</taxon>
        <taxon>Thermotogota</taxon>
        <taxon>Thermotogae</taxon>
        <taxon>Petrotogales</taxon>
        <taxon>Petrotogaceae</taxon>
        <taxon>Petrotoga</taxon>
    </lineage>
</organism>
<dbReference type="EC" id="3.5.4.2" evidence="2 6"/>
<sequence length="570" mass="63036">MSNKNLLPVALGKEKADIVFKNGKIIDVFNERIIEEDLAVSNGKIIGWGNYSGVKEIDLNGKYISPGFIDAHLHLESTMVSVEEFAKTVIPLGTLTIVADPHEIANVAGEIGVEYFLNLGKNLPWNFNLMIPSCVPVTPFDNSGAVLDALKIKEMLSKNQFFGLGEVMDFEGIINGQDYIWDKIELMQNYFIDGHAPKLKDKLLNAYLLAGIRADHETTTSQEALEKVSKGLYVMVREGSVTRDLESILPAINDSNVSYFLFATDDRHPEDLLSEGHINFMIKKAISLGMNPLRAIRLATINAAKALGINYLGAIAPGYQADLIIVENLNDLTIKEVYKDGMLVAKEGKFLFSINSGNSSKPEPVFNSIKIPKIKENDFHMPQGETYRIMSLIKDQIVTKLDFFSPKSELYEDELIKNGINKIAVVERYQKNGKIGLGLLKEFNLKSGAIASSIAHDSHNIIVIGSNSYDMKVAVEKISELHGGIVVTKDGNVLDFLPLPVGGLVSEEPIEYVSQKLKDLRKIVYDLGVKIQSPFMTLAFMGLPVVPELKITCEGLYDVVNHSFVSLVLE</sequence>
<dbReference type="InterPro" id="IPR026912">
    <property type="entry name" value="Adenine_deam_C"/>
</dbReference>
<gene>
    <name evidence="6" type="primary">ade</name>
    <name evidence="9" type="ORF">AA81_10640</name>
</gene>
<keyword evidence="3 6" id="KW-0378">Hydrolase</keyword>
<comment type="caution">
    <text evidence="9">The sequence shown here is derived from an EMBL/GenBank/DDBJ whole genome shotgun (WGS) entry which is preliminary data.</text>
</comment>
<dbReference type="AlphaFoldDB" id="A0A2S5EDY4"/>
<dbReference type="HAMAP" id="MF_01518">
    <property type="entry name" value="Adenine_deamin"/>
    <property type="match status" value="1"/>
</dbReference>
<dbReference type="RefSeq" id="WP_103898995.1">
    <property type="nucleotide sequence ID" value="NZ_JALY01000223.1"/>
</dbReference>
<dbReference type="Pfam" id="PF13382">
    <property type="entry name" value="Adenine_deam_C"/>
    <property type="match status" value="1"/>
</dbReference>
<feature type="domain" description="Amidohydrolase-related" evidence="7">
    <location>
        <begin position="63"/>
        <end position="343"/>
    </location>
</feature>